<evidence type="ECO:0000313" key="5">
    <source>
        <dbReference type="EMBL" id="KZL71367.1"/>
    </source>
</evidence>
<name>A0A161YFJ8_9PEZI</name>
<dbReference type="InterPro" id="IPR031348">
    <property type="entry name" value="PigL_N"/>
</dbReference>
<keyword evidence="6" id="KW-1185">Reference proteome</keyword>
<reference evidence="5 6" key="1">
    <citation type="submission" date="2015-06" db="EMBL/GenBank/DDBJ databases">
        <title>Survival trade-offs in plant roots during colonization by closely related pathogenic and mutualistic fungi.</title>
        <authorList>
            <person name="Hacquard S."/>
            <person name="Kracher B."/>
            <person name="Hiruma K."/>
            <person name="Weinman A."/>
            <person name="Muench P."/>
            <person name="Garrido Oter R."/>
            <person name="Ver Loren van Themaat E."/>
            <person name="Dallerey J.-F."/>
            <person name="Damm U."/>
            <person name="Henrissat B."/>
            <person name="Lespinet O."/>
            <person name="Thon M."/>
            <person name="Kemen E."/>
            <person name="McHardy A.C."/>
            <person name="Schulze-Lefert P."/>
            <person name="O'Connell R.J."/>
        </authorList>
    </citation>
    <scope>NUCLEOTIDE SEQUENCE [LARGE SCALE GENOMIC DNA]</scope>
    <source>
        <strain evidence="5 6">0861</strain>
    </source>
</reference>
<evidence type="ECO:0000313" key="6">
    <source>
        <dbReference type="Proteomes" id="UP000076552"/>
    </source>
</evidence>
<sequence length="905" mass="103415">MSEAVSLASSVLALASFAFKSSVALYTTVQGFRARPRSVRHLLEELQALSEVLRLLTETIVNTPNVDFSVLERPLRRCDDACKEFKQELLRCSSRSGGGRTSFRDWSKLQYMGDGIDGFTQLLAAYKSTINIALAHENLWDSRRFTITADALEEDQTSIKTTIDDLEARLDSIDAKPAAIIARTVNETDSDARELRRIGAERASIQKCDEVCARLADHINRIQAAEMNSEREVARLATLREQWNTARQSLDILSSPSAHKHIKAGLSEAEQAMKSLEARLQIRDALLRSQPEAMSVKKALPEPVAAQMAQIQNTKESISQCLELLEQAETAVGAANLNEVECEVDEPRDGIDTTLEKSPANPFPDPENTSASESFQLDDDPEQSASESDNNSIFSLVESSISLTSLGSMSAADNSLLVREFADLIYKDEVLLLLINQSAEKDFIEPNRMRNNFRRLLQHYAKDLKLEAKNSEHRVAAAFVGQFATKIAIELFSRFPAAQRKLSIDIASRPELIDNRQKVEEFLKNLFRTEEIRDNSDNEEGIEEVGAEEDVQYDGSLRELHHITEFFVQSSAFLTLRQKLHDFVHPSMTTELRAVVRAWLEPGNKRSELVKLYKLPTLITELQYIPTSQIRLQSKEEAVDGYFKSMVKSFKGKVESWTMEPWDWWPLGPTKRLLGDKEARVYWTCSGLDYGLAQIDVESLSCSRFFRDLRSSYFDLRGTLRTWFSVWRYSHCDFYMCEKFEDHEFVPKQRDRFPEPSNIDYDFVPRHMMEDRMPPVTPHEFYRRFYACRHARPALHFYHQCRPLGGGHSRDLLDLFPKKRSELEEGGDDRSVFWGIYAREAVSTRWVICYNLACALPLLAFFFMWVLRQGADEIQNASVPISIMLAMLSMFWSVFFSSLQFGRPQ</sequence>
<feature type="transmembrane region" description="Helical" evidence="3">
    <location>
        <begin position="845"/>
        <end position="867"/>
    </location>
</feature>
<keyword evidence="3" id="KW-0812">Transmembrane</keyword>
<organism evidence="5 6">
    <name type="scientific">Colletotrichum tofieldiae</name>
    <dbReference type="NCBI Taxonomy" id="708197"/>
    <lineage>
        <taxon>Eukaryota</taxon>
        <taxon>Fungi</taxon>
        <taxon>Dikarya</taxon>
        <taxon>Ascomycota</taxon>
        <taxon>Pezizomycotina</taxon>
        <taxon>Sordariomycetes</taxon>
        <taxon>Hypocreomycetidae</taxon>
        <taxon>Glomerellales</taxon>
        <taxon>Glomerellaceae</taxon>
        <taxon>Colletotrichum</taxon>
        <taxon>Colletotrichum spaethianum species complex</taxon>
    </lineage>
</organism>
<keyword evidence="3" id="KW-1133">Transmembrane helix</keyword>
<keyword evidence="3" id="KW-0472">Membrane</keyword>
<feature type="compositionally biased region" description="Basic and acidic residues" evidence="2">
    <location>
        <begin position="345"/>
        <end position="355"/>
    </location>
</feature>
<dbReference type="Proteomes" id="UP000076552">
    <property type="component" value="Unassembled WGS sequence"/>
</dbReference>
<protein>
    <submittedName>
        <fullName evidence="5">Nucleoside phosphorylase domain protein</fullName>
    </submittedName>
</protein>
<evidence type="ECO:0000256" key="2">
    <source>
        <dbReference type="SAM" id="MobiDB-lite"/>
    </source>
</evidence>
<comment type="caution">
    <text evidence="5">The sequence shown here is derived from an EMBL/GenBank/DDBJ whole genome shotgun (WGS) entry which is preliminary data.</text>
</comment>
<feature type="domain" description="Azaphilone pigments biosynthesis cluster protein L N-terminal" evidence="4">
    <location>
        <begin position="3"/>
        <end position="213"/>
    </location>
</feature>
<evidence type="ECO:0000256" key="1">
    <source>
        <dbReference type="SAM" id="Coils"/>
    </source>
</evidence>
<keyword evidence="1" id="KW-0175">Coiled coil</keyword>
<feature type="region of interest" description="Disordered" evidence="2">
    <location>
        <begin position="344"/>
        <end position="390"/>
    </location>
</feature>
<accession>A0A161YFJ8</accession>
<gene>
    <name evidence="5" type="ORF">CT0861_12867</name>
</gene>
<dbReference type="Pfam" id="PF17111">
    <property type="entry name" value="PigL_N"/>
    <property type="match status" value="1"/>
</dbReference>
<dbReference type="STRING" id="708197.A0A161YFJ8"/>
<evidence type="ECO:0000259" key="4">
    <source>
        <dbReference type="Pfam" id="PF17111"/>
    </source>
</evidence>
<evidence type="ECO:0000256" key="3">
    <source>
        <dbReference type="SAM" id="Phobius"/>
    </source>
</evidence>
<dbReference type="AlphaFoldDB" id="A0A161YFJ8"/>
<proteinExistence type="predicted"/>
<dbReference type="EMBL" id="LFIV01000073">
    <property type="protein sequence ID" value="KZL71367.1"/>
    <property type="molecule type" value="Genomic_DNA"/>
</dbReference>
<feature type="transmembrane region" description="Helical" evidence="3">
    <location>
        <begin position="879"/>
        <end position="899"/>
    </location>
</feature>
<feature type="coiled-coil region" evidence="1">
    <location>
        <begin position="222"/>
        <end position="286"/>
    </location>
</feature>